<accession>A0ABQ0L414</accession>
<evidence type="ECO:0000313" key="2">
    <source>
        <dbReference type="Proteomes" id="UP000815677"/>
    </source>
</evidence>
<gene>
    <name evidence="1" type="ORF">MCHLO_02834</name>
</gene>
<proteinExistence type="predicted"/>
<evidence type="ECO:0008006" key="3">
    <source>
        <dbReference type="Google" id="ProtNLM"/>
    </source>
</evidence>
<dbReference type="Proteomes" id="UP000815677">
    <property type="component" value="Unassembled WGS sequence"/>
</dbReference>
<protein>
    <recommendedName>
        <fullName evidence="3">F-box domain-containing protein</fullName>
    </recommendedName>
</protein>
<evidence type="ECO:0000313" key="1">
    <source>
        <dbReference type="EMBL" id="GAT45247.1"/>
    </source>
</evidence>
<dbReference type="Gene3D" id="1.20.1280.50">
    <property type="match status" value="1"/>
</dbReference>
<reference evidence="1" key="1">
    <citation type="submission" date="2014-09" db="EMBL/GenBank/DDBJ databases">
        <title>Genome sequence of the luminous mushroom Mycena chlorophos for searching fungal bioluminescence genes.</title>
        <authorList>
            <person name="Tanaka Y."/>
            <person name="Kasuga D."/>
            <person name="Oba Y."/>
            <person name="Hase S."/>
            <person name="Sato K."/>
            <person name="Oba Y."/>
            <person name="Sakakibara Y."/>
        </authorList>
    </citation>
    <scope>NUCLEOTIDE SEQUENCE</scope>
</reference>
<dbReference type="EMBL" id="DF841026">
    <property type="protein sequence ID" value="GAT45247.1"/>
    <property type="molecule type" value="Genomic_DNA"/>
</dbReference>
<keyword evidence="2" id="KW-1185">Reference proteome</keyword>
<sequence length="569" mass="63904">MFSSAHVPAPEAIDKLIQRSRTEPTINADEMRDIIATCAAELEAYDVAISVAQETLTRLLSEREMMQRYSHVARSVLSPVRSLPAELLVKIFVLVRDGAEAQAAEDVIDRFFHAGDALANEPVMTLAGVCSQWRAVALGSPELWTTLYANITPFHNPHQVGLLTEALQRSAPLPLTVYLRSAYKDVDDTLQILLQQSPRWKTVFVSTVRDNFEVLQAISGNLPLLERLSFDGGLCVPNVEDEPARMSDGRRRKQKLEDFAAFLDAPRLVDVTFKDRAPKLPWGQLLAVTAQIFDAPSSLEEFWRSLAFLAECNMDCDVVIHLILQRIYATDTSLSTITSPIRSLALVIGPREATDSIRGPLKYLLDILVFPELTHLELLSRQRYAKLTLPSTSLSAWLGRSSLLTSLTLKGFLLDTHELFEDLLFHTGALTHLTLSDLTYYEGPRFAYRAILTDEFYTRPGMAEPDPEDGGWYLPELRELELDTFLRCTSAAVVQFLEGRMGLVRSEGWSGFKFKIMGEVWRGELDADEEEDERGRVAMLRKKVESLREAVNGLVDREEGTLVTKIEMA</sequence>
<name>A0ABQ0L414_MYCCL</name>
<organism evidence="1 2">
    <name type="scientific">Mycena chlorophos</name>
    <name type="common">Agaric fungus</name>
    <name type="synonym">Agaricus chlorophos</name>
    <dbReference type="NCBI Taxonomy" id="658473"/>
    <lineage>
        <taxon>Eukaryota</taxon>
        <taxon>Fungi</taxon>
        <taxon>Dikarya</taxon>
        <taxon>Basidiomycota</taxon>
        <taxon>Agaricomycotina</taxon>
        <taxon>Agaricomycetes</taxon>
        <taxon>Agaricomycetidae</taxon>
        <taxon>Agaricales</taxon>
        <taxon>Marasmiineae</taxon>
        <taxon>Mycenaceae</taxon>
        <taxon>Mycena</taxon>
    </lineage>
</organism>